<keyword evidence="19" id="KW-1185">Reference proteome</keyword>
<accession>A0ABU6RML3</accession>
<comment type="caution">
    <text evidence="18">The sequence shown here is derived from an EMBL/GenBank/DDBJ whole genome shotgun (WGS) entry which is preliminary data.</text>
</comment>
<keyword evidence="7" id="KW-0444">Lipid biosynthesis</keyword>
<evidence type="ECO:0000256" key="9">
    <source>
        <dbReference type="ARBA" id="ARBA00022692"/>
    </source>
</evidence>
<dbReference type="Pfam" id="PF01151">
    <property type="entry name" value="ELO"/>
    <property type="match status" value="1"/>
</dbReference>
<name>A0ABU6RML3_9FABA</name>
<dbReference type="CDD" id="cd07990">
    <property type="entry name" value="LPLAT_LCLAT1-like"/>
    <property type="match status" value="1"/>
</dbReference>
<gene>
    <name evidence="18" type="ORF">PIB30_064662</name>
</gene>
<evidence type="ECO:0000256" key="14">
    <source>
        <dbReference type="ARBA" id="ARBA00023160"/>
    </source>
</evidence>
<keyword evidence="11 16" id="KW-1133">Transmembrane helix</keyword>
<comment type="catalytic activity">
    <reaction evidence="1">
        <text>a 1-acyl-sn-glycero-3-phosphate + an acyl-CoA = a 1,2-diacyl-sn-glycero-3-phosphate + CoA</text>
        <dbReference type="Rhea" id="RHEA:19709"/>
        <dbReference type="ChEBI" id="CHEBI:57287"/>
        <dbReference type="ChEBI" id="CHEBI:57970"/>
        <dbReference type="ChEBI" id="CHEBI:58342"/>
        <dbReference type="ChEBI" id="CHEBI:58608"/>
        <dbReference type="EC" id="2.3.1.51"/>
    </reaction>
</comment>
<evidence type="ECO:0000256" key="10">
    <source>
        <dbReference type="ARBA" id="ARBA00022832"/>
    </source>
</evidence>
<dbReference type="Pfam" id="PF16076">
    <property type="entry name" value="Acyltransf_C"/>
    <property type="match status" value="1"/>
</dbReference>
<protein>
    <recommendedName>
        <fullName evidence="6">1-acylglycerol-3-phosphate O-acyltransferase</fullName>
        <ecNumber evidence="6">2.3.1.51</ecNumber>
    </recommendedName>
</protein>
<evidence type="ECO:0000313" key="19">
    <source>
        <dbReference type="Proteomes" id="UP001341840"/>
    </source>
</evidence>
<dbReference type="Proteomes" id="UP001341840">
    <property type="component" value="Unassembled WGS sequence"/>
</dbReference>
<dbReference type="InterPro" id="IPR002123">
    <property type="entry name" value="Plipid/glycerol_acylTrfase"/>
</dbReference>
<keyword evidence="13 16" id="KW-0472">Membrane</keyword>
<feature type="transmembrane region" description="Helical" evidence="16">
    <location>
        <begin position="336"/>
        <end position="356"/>
    </location>
</feature>
<comment type="subcellular location">
    <subcellularLocation>
        <location evidence="2">Membrane</location>
        <topology evidence="2">Multi-pass membrane protein</topology>
    </subcellularLocation>
</comment>
<evidence type="ECO:0000256" key="13">
    <source>
        <dbReference type="ARBA" id="ARBA00023136"/>
    </source>
</evidence>
<keyword evidence="9 16" id="KW-0812">Transmembrane</keyword>
<feature type="transmembrane region" description="Helical" evidence="16">
    <location>
        <begin position="156"/>
        <end position="175"/>
    </location>
</feature>
<dbReference type="PANTHER" id="PTHR10983:SF16">
    <property type="entry name" value="LYSOCARDIOLIPIN ACYLTRANSFERASE 1"/>
    <property type="match status" value="1"/>
</dbReference>
<feature type="transmembrane region" description="Helical" evidence="16">
    <location>
        <begin position="34"/>
        <end position="58"/>
    </location>
</feature>
<evidence type="ECO:0000256" key="5">
    <source>
        <dbReference type="ARBA" id="ARBA00008655"/>
    </source>
</evidence>
<dbReference type="PANTHER" id="PTHR10983">
    <property type="entry name" value="1-ACYLGLYCEROL-3-PHOSPHATE ACYLTRANSFERASE-RELATED"/>
    <property type="match status" value="1"/>
</dbReference>
<keyword evidence="15" id="KW-0012">Acyltransferase</keyword>
<evidence type="ECO:0000256" key="4">
    <source>
        <dbReference type="ARBA" id="ARBA00005189"/>
    </source>
</evidence>
<organism evidence="18 19">
    <name type="scientific">Stylosanthes scabra</name>
    <dbReference type="NCBI Taxonomy" id="79078"/>
    <lineage>
        <taxon>Eukaryota</taxon>
        <taxon>Viridiplantae</taxon>
        <taxon>Streptophyta</taxon>
        <taxon>Embryophyta</taxon>
        <taxon>Tracheophyta</taxon>
        <taxon>Spermatophyta</taxon>
        <taxon>Magnoliopsida</taxon>
        <taxon>eudicotyledons</taxon>
        <taxon>Gunneridae</taxon>
        <taxon>Pentapetalae</taxon>
        <taxon>rosids</taxon>
        <taxon>fabids</taxon>
        <taxon>Fabales</taxon>
        <taxon>Fabaceae</taxon>
        <taxon>Papilionoideae</taxon>
        <taxon>50 kb inversion clade</taxon>
        <taxon>dalbergioids sensu lato</taxon>
        <taxon>Dalbergieae</taxon>
        <taxon>Pterocarpus clade</taxon>
        <taxon>Stylosanthes</taxon>
    </lineage>
</organism>
<feature type="transmembrane region" description="Helical" evidence="16">
    <location>
        <begin position="70"/>
        <end position="94"/>
    </location>
</feature>
<evidence type="ECO:0000256" key="16">
    <source>
        <dbReference type="SAM" id="Phobius"/>
    </source>
</evidence>
<evidence type="ECO:0000256" key="2">
    <source>
        <dbReference type="ARBA" id="ARBA00004141"/>
    </source>
</evidence>
<dbReference type="EC" id="2.3.1.51" evidence="6"/>
<evidence type="ECO:0000256" key="11">
    <source>
        <dbReference type="ARBA" id="ARBA00022989"/>
    </source>
</evidence>
<feature type="transmembrane region" description="Helical" evidence="16">
    <location>
        <begin position="222"/>
        <end position="240"/>
    </location>
</feature>
<dbReference type="EMBL" id="JASCZI010030841">
    <property type="protein sequence ID" value="MED6125041.1"/>
    <property type="molecule type" value="Genomic_DNA"/>
</dbReference>
<evidence type="ECO:0000256" key="6">
    <source>
        <dbReference type="ARBA" id="ARBA00013211"/>
    </source>
</evidence>
<keyword evidence="10" id="KW-0276">Fatty acid metabolism</keyword>
<evidence type="ECO:0000256" key="3">
    <source>
        <dbReference type="ARBA" id="ARBA00004728"/>
    </source>
</evidence>
<dbReference type="Pfam" id="PF01553">
    <property type="entry name" value="Acyltransferase"/>
    <property type="match status" value="1"/>
</dbReference>
<dbReference type="SMART" id="SM00563">
    <property type="entry name" value="PlsC"/>
    <property type="match status" value="1"/>
</dbReference>
<feature type="domain" description="Phospholipid/glycerol acyltransferase" evidence="17">
    <location>
        <begin position="413"/>
        <end position="535"/>
    </location>
</feature>
<dbReference type="InterPro" id="IPR032098">
    <property type="entry name" value="Acyltransf_C"/>
</dbReference>
<sequence>MEIHVIETLKFYLLNHPSIIWFRWSHTQSWGATWPFLFAAVATYVATTLALHSLLNLLRCRLRPVRLGPIPAIHSLIMCAVSAVIFSGMILSAATEAKDTRWLWRRVRATPLEYFLCFPLGTRPSGRVFFWSYLFYLSRFLHFLRTFSAVFRHRKIPFFRLVHHSMLLIMSFLWLEFSQSFQVLAILFSTLVYTIVYGYRFWVEVGLGCKGGFCFTMSGQMVVLGFNLVCHVGVISLHFLRASRRAAATVTAAQPHDSQHPFRIPFPVSLLISHFIFSFFFSTITLQLTDTLILTTQASQFPRQREVVNGSLKMEVCSPLKSDTKLKHRPLTPLRLLRGLLCLVVFLSTAFMFLIYFAPVAVAALRLFNTHCSRKAVSFIFSLWLALWPFLFEKINKTKVVFSGDSVPTKERVLLIANHRTEVDWMYLWNLALRKGRLGCIKYILKSSLMKLPIFGWGFHILEFIAVERKWEIDEPILHHKLSTLKDRQDPLWLAIFPEGTDYTEQKSQNSQKYAAEVGLPVLKNVLLPKTKGFHACLEALRGSLDAVYDVTIAYKNQCPSFLDNVFGVDPSEVHLHVRRIPVDEIPACETEASSWLMNTFQKKDQLLSEFKVQGHFPNQINEKELSTFNCIVTYTLVVAITALFTYLTFYSHIWFKLYVGLSCAYLAISTRYDIQLMPFTFYVNALFNSKKQKSA</sequence>
<evidence type="ECO:0000259" key="17">
    <source>
        <dbReference type="SMART" id="SM00563"/>
    </source>
</evidence>
<proteinExistence type="inferred from homology"/>
<comment type="pathway">
    <text evidence="3">Phospholipid metabolism; CDP-diacylglycerol biosynthesis; CDP-diacylglycerol from sn-glycerol 3-phosphate: step 2/3.</text>
</comment>
<feature type="transmembrane region" description="Helical" evidence="16">
    <location>
        <begin position="629"/>
        <end position="648"/>
    </location>
</feature>
<evidence type="ECO:0000313" key="18">
    <source>
        <dbReference type="EMBL" id="MED6125041.1"/>
    </source>
</evidence>
<keyword evidence="12" id="KW-0443">Lipid metabolism</keyword>
<evidence type="ECO:0000256" key="15">
    <source>
        <dbReference type="ARBA" id="ARBA00023315"/>
    </source>
</evidence>
<evidence type="ECO:0000256" key="8">
    <source>
        <dbReference type="ARBA" id="ARBA00022679"/>
    </source>
</evidence>
<comment type="similarity">
    <text evidence="5">Belongs to the 1-acyl-sn-glycerol-3-phosphate acyltransferase family.</text>
</comment>
<feature type="transmembrane region" description="Helical" evidence="16">
    <location>
        <begin position="181"/>
        <end position="202"/>
    </location>
</feature>
<dbReference type="InterPro" id="IPR002076">
    <property type="entry name" value="ELO_fam"/>
</dbReference>
<feature type="transmembrane region" description="Helical" evidence="16">
    <location>
        <begin position="376"/>
        <end position="392"/>
    </location>
</feature>
<evidence type="ECO:0000256" key="12">
    <source>
        <dbReference type="ARBA" id="ARBA00023098"/>
    </source>
</evidence>
<evidence type="ECO:0000256" key="7">
    <source>
        <dbReference type="ARBA" id="ARBA00022516"/>
    </source>
</evidence>
<comment type="pathway">
    <text evidence="4">Lipid metabolism.</text>
</comment>
<keyword evidence="8" id="KW-0808">Transferase</keyword>
<dbReference type="SUPFAM" id="SSF69593">
    <property type="entry name" value="Glycerol-3-phosphate (1)-acyltransferase"/>
    <property type="match status" value="1"/>
</dbReference>
<reference evidence="18 19" key="1">
    <citation type="journal article" date="2023" name="Plants (Basel)">
        <title>Bridging the Gap: Combining Genomics and Transcriptomics Approaches to Understand Stylosanthes scabra, an Orphan Legume from the Brazilian Caatinga.</title>
        <authorList>
            <person name="Ferreira-Neto J.R.C."/>
            <person name="da Silva M.D."/>
            <person name="Binneck E."/>
            <person name="de Melo N.F."/>
            <person name="da Silva R.H."/>
            <person name="de Melo A.L.T.M."/>
            <person name="Pandolfi V."/>
            <person name="Bustamante F.O."/>
            <person name="Brasileiro-Vidal A.C."/>
            <person name="Benko-Iseppon A.M."/>
        </authorList>
    </citation>
    <scope>NUCLEOTIDE SEQUENCE [LARGE SCALE GENOMIC DNA]</scope>
    <source>
        <tissue evidence="18">Leaves</tissue>
    </source>
</reference>
<evidence type="ECO:0000256" key="1">
    <source>
        <dbReference type="ARBA" id="ARBA00001141"/>
    </source>
</evidence>
<keyword evidence="14" id="KW-0275">Fatty acid biosynthesis</keyword>